<evidence type="ECO:0000313" key="1">
    <source>
        <dbReference type="EMBL" id="TRW89491.1"/>
    </source>
</evidence>
<dbReference type="Proteomes" id="UP000733744">
    <property type="component" value="Unassembled WGS sequence"/>
</dbReference>
<name>A0ABY3C4N4_9GAMM</name>
<accession>A0ABY3C4N4</accession>
<evidence type="ECO:0008006" key="3">
    <source>
        <dbReference type="Google" id="ProtNLM"/>
    </source>
</evidence>
<protein>
    <recommendedName>
        <fullName evidence="3">DUF4157 domain-containing protein</fullName>
    </recommendedName>
</protein>
<gene>
    <name evidence="1" type="ORF">EKO24_020715</name>
</gene>
<keyword evidence="2" id="KW-1185">Reference proteome</keyword>
<organism evidence="1 2">
    <name type="scientific">Candidatus Methylobacter oryzae</name>
    <dbReference type="NCBI Taxonomy" id="2497749"/>
    <lineage>
        <taxon>Bacteria</taxon>
        <taxon>Pseudomonadati</taxon>
        <taxon>Pseudomonadota</taxon>
        <taxon>Gammaproteobacteria</taxon>
        <taxon>Methylococcales</taxon>
        <taxon>Methylococcaceae</taxon>
        <taxon>Methylobacter</taxon>
    </lineage>
</organism>
<dbReference type="RefSeq" id="WP_127030748.1">
    <property type="nucleotide sequence ID" value="NZ_RYFG02000121.1"/>
</dbReference>
<proteinExistence type="predicted"/>
<sequence length="186" mass="21497">MLKRLLLIGLLCIPIAAWAFIKPVRIVKPELSGLSCINGTLCTDDVSRFREAAELYDEALHFVDASVGAIENKPRVIFCNSDACFQAFRFKKQAGVTIGTFGIVISPRGWKPYYLRHEMIHHLQNEKLGMIKAWREPNWFNEGMAYSLSEDPRPKLSEPFQQYRSEFEDWYRLVGKERLWIEAGNL</sequence>
<reference evidence="1 2" key="1">
    <citation type="journal article" date="2019" name="Antonie Van Leeuwenhoek">
        <title>Description of 'Ca. Methylobacter oryzae' KRF1, a novel species from the environmentally important Methylobacter clade 2.</title>
        <authorList>
            <person name="Khatri K."/>
            <person name="Mohite J.A."/>
            <person name="Pandit P.S."/>
            <person name="Bahulikar R."/>
            <person name="Rahalkar M.C."/>
        </authorList>
    </citation>
    <scope>NUCLEOTIDE SEQUENCE [LARGE SCALE GENOMIC DNA]</scope>
    <source>
        <strain evidence="1 2">KRF1</strain>
    </source>
</reference>
<evidence type="ECO:0000313" key="2">
    <source>
        <dbReference type="Proteomes" id="UP000733744"/>
    </source>
</evidence>
<comment type="caution">
    <text evidence="1">The sequence shown here is derived from an EMBL/GenBank/DDBJ whole genome shotgun (WGS) entry which is preliminary data.</text>
</comment>
<dbReference type="EMBL" id="RYFG02000121">
    <property type="protein sequence ID" value="TRW89491.1"/>
    <property type="molecule type" value="Genomic_DNA"/>
</dbReference>